<evidence type="ECO:0000313" key="2">
    <source>
        <dbReference type="Proteomes" id="UP001189429"/>
    </source>
</evidence>
<dbReference type="EMBL" id="CAUYUJ010014606">
    <property type="protein sequence ID" value="CAK0843765.1"/>
    <property type="molecule type" value="Genomic_DNA"/>
</dbReference>
<keyword evidence="2" id="KW-1185">Reference proteome</keyword>
<dbReference type="InterPro" id="IPR052560">
    <property type="entry name" value="RdDP_mobile_element"/>
</dbReference>
<evidence type="ECO:0000313" key="1">
    <source>
        <dbReference type="EMBL" id="CAK0843765.1"/>
    </source>
</evidence>
<reference evidence="1" key="1">
    <citation type="submission" date="2023-10" db="EMBL/GenBank/DDBJ databases">
        <authorList>
            <person name="Chen Y."/>
            <person name="Shah S."/>
            <person name="Dougan E. K."/>
            <person name="Thang M."/>
            <person name="Chan C."/>
        </authorList>
    </citation>
    <scope>NUCLEOTIDE SEQUENCE [LARGE SCALE GENOMIC DNA]</scope>
</reference>
<name>A0ABN9TDF4_9DINO</name>
<accession>A0ABN9TDF4</accession>
<comment type="caution">
    <text evidence="1">The sequence shown here is derived from an EMBL/GenBank/DDBJ whole genome shotgun (WGS) entry which is preliminary data.</text>
</comment>
<evidence type="ECO:0008006" key="3">
    <source>
        <dbReference type="Google" id="ProtNLM"/>
    </source>
</evidence>
<sequence length="112" mass="12810">MLAEMLKIGGPAPEQTLLKLYNDVLKPNSEAPEQWRRTNIAVVYKAGDPSQPQNYRPIAIIIFLDKLISRLFHSRLAHQLDLQQPRDQAGFWHHSATGDHLLTLTMVQKKTQ</sequence>
<protein>
    <recommendedName>
        <fullName evidence="3">Reverse transcriptase domain-containing protein</fullName>
    </recommendedName>
</protein>
<gene>
    <name evidence="1" type="ORF">PCOR1329_LOCUS38008</name>
</gene>
<dbReference type="PANTHER" id="PTHR36688:SF1">
    <property type="entry name" value="ENDONUCLEASE_EXONUCLEASE_PHOSPHATASE DOMAIN-CONTAINING PROTEIN"/>
    <property type="match status" value="1"/>
</dbReference>
<dbReference type="Proteomes" id="UP001189429">
    <property type="component" value="Unassembled WGS sequence"/>
</dbReference>
<organism evidence="1 2">
    <name type="scientific">Prorocentrum cordatum</name>
    <dbReference type="NCBI Taxonomy" id="2364126"/>
    <lineage>
        <taxon>Eukaryota</taxon>
        <taxon>Sar</taxon>
        <taxon>Alveolata</taxon>
        <taxon>Dinophyceae</taxon>
        <taxon>Prorocentrales</taxon>
        <taxon>Prorocentraceae</taxon>
        <taxon>Prorocentrum</taxon>
    </lineage>
</organism>
<dbReference type="PANTHER" id="PTHR36688">
    <property type="entry name" value="ENDO/EXONUCLEASE/PHOSPHATASE DOMAIN-CONTAINING PROTEIN"/>
    <property type="match status" value="1"/>
</dbReference>
<proteinExistence type="predicted"/>